<keyword evidence="2" id="KW-0812">Transmembrane</keyword>
<evidence type="ECO:0000256" key="2">
    <source>
        <dbReference type="SAM" id="Phobius"/>
    </source>
</evidence>
<proteinExistence type="predicted"/>
<reference evidence="5 6" key="1">
    <citation type="submission" date="2013-09" db="EMBL/GenBank/DDBJ databases">
        <authorList>
            <person name="Durkin A.S."/>
            <person name="Haft D.R."/>
            <person name="McCorrison J."/>
            <person name="Torralba M."/>
            <person name="Gillis M."/>
            <person name="Haft D.H."/>
            <person name="Methe B."/>
            <person name="Sutton G."/>
            <person name="Nelson K.E."/>
        </authorList>
    </citation>
    <scope>NUCLEOTIDE SEQUENCE [LARGE SCALE GENOMIC DNA]</scope>
    <source>
        <strain evidence="5 6">BV3C16-1</strain>
    </source>
</reference>
<feature type="chain" id="PRO_5038475399" evidence="3">
    <location>
        <begin position="24"/>
        <end position="255"/>
    </location>
</feature>
<comment type="caution">
    <text evidence="5">The sequence shown here is derived from an EMBL/GenBank/DDBJ whole genome shotgun (WGS) entry which is preliminary data.</text>
</comment>
<evidence type="ECO:0000259" key="4">
    <source>
        <dbReference type="Pfam" id="PF04536"/>
    </source>
</evidence>
<dbReference type="eggNOG" id="COG1512">
    <property type="taxonomic scope" value="Bacteria"/>
</dbReference>
<dbReference type="RefSeq" id="WP_023054662.1">
    <property type="nucleotide sequence ID" value="NZ_AWXA01000062.1"/>
</dbReference>
<evidence type="ECO:0000256" key="1">
    <source>
        <dbReference type="SAM" id="MobiDB-lite"/>
    </source>
</evidence>
<dbReference type="Gene3D" id="3.10.310.50">
    <property type="match status" value="1"/>
</dbReference>
<dbReference type="AlphaFoldDB" id="U7UCB8"/>
<accession>U7UCB8</accession>
<dbReference type="PATRIC" id="fig|1111454.3.peg.2205"/>
<feature type="signal peptide" evidence="3">
    <location>
        <begin position="1"/>
        <end position="23"/>
    </location>
</feature>
<evidence type="ECO:0000313" key="5">
    <source>
        <dbReference type="EMBL" id="ERT56499.1"/>
    </source>
</evidence>
<dbReference type="Proteomes" id="UP000017090">
    <property type="component" value="Unassembled WGS sequence"/>
</dbReference>
<keyword evidence="6" id="KW-1185">Reference proteome</keyword>
<evidence type="ECO:0000256" key="3">
    <source>
        <dbReference type="SAM" id="SignalP"/>
    </source>
</evidence>
<dbReference type="STRING" id="1111454.HMPREF1250_1567"/>
<feature type="domain" description="TPM" evidence="4">
    <location>
        <begin position="29"/>
        <end position="145"/>
    </location>
</feature>
<dbReference type="OrthoDB" id="9806054at2"/>
<protein>
    <submittedName>
        <fullName evidence="5">PF04536 family protein</fullName>
    </submittedName>
</protein>
<feature type="region of interest" description="Disordered" evidence="1">
    <location>
        <begin position="232"/>
        <end position="255"/>
    </location>
</feature>
<dbReference type="EMBL" id="AWXA01000062">
    <property type="protein sequence ID" value="ERT56499.1"/>
    <property type="molecule type" value="Genomic_DNA"/>
</dbReference>
<evidence type="ECO:0000313" key="6">
    <source>
        <dbReference type="Proteomes" id="UP000017090"/>
    </source>
</evidence>
<keyword evidence="3" id="KW-0732">Signal</keyword>
<sequence length="255" mass="27810">MRKITTLFFSVCFIFLLSLASFAAAPRLVDEANLLDASAQKRVTAVLDQVSDKYGMNVAVVTMKSAGDKKVGKLANEILDKRYRGAKGGAMVLLIVMSTRDWYISTDNTARQAITDAFGIDKMEENIVSELSKGKYEKAFTEYAGTADTLMSFYQKNGRAMAWNDEVWWLPLVIALGGAGLLTFGLRKWLVGSMSNVKEQVSADAYIKDGSFNLTDSDDIYLYTDVHVKTIQKKGGGGGRYSAADSEHGGGGGKF</sequence>
<organism evidence="5 6">
    <name type="scientific">Megasphaera vaginalis</name>
    <name type="common">ex Srinivasan et al. 2021</name>
    <dbReference type="NCBI Taxonomy" id="1111454"/>
    <lineage>
        <taxon>Bacteria</taxon>
        <taxon>Bacillati</taxon>
        <taxon>Bacillota</taxon>
        <taxon>Negativicutes</taxon>
        <taxon>Veillonellales</taxon>
        <taxon>Veillonellaceae</taxon>
        <taxon>Megasphaera</taxon>
    </lineage>
</organism>
<gene>
    <name evidence="5" type="ORF">HMPREF1250_1567</name>
</gene>
<feature type="transmembrane region" description="Helical" evidence="2">
    <location>
        <begin position="167"/>
        <end position="186"/>
    </location>
</feature>
<name>U7UCB8_9FIRM</name>
<keyword evidence="2" id="KW-0472">Membrane</keyword>
<dbReference type="InterPro" id="IPR007621">
    <property type="entry name" value="TPM_dom"/>
</dbReference>
<dbReference type="Pfam" id="PF04536">
    <property type="entry name" value="TPM_phosphatase"/>
    <property type="match status" value="1"/>
</dbReference>
<keyword evidence="2" id="KW-1133">Transmembrane helix</keyword>